<gene>
    <name evidence="3" type="ORF">VLK81_05870</name>
</gene>
<dbReference type="GO" id="GO:0030170">
    <property type="term" value="F:pyridoxal phosphate binding"/>
    <property type="evidence" value="ECO:0007669"/>
    <property type="project" value="TreeGrafter"/>
</dbReference>
<dbReference type="PANTHER" id="PTHR11468:SF3">
    <property type="entry name" value="GLYCOGEN PHOSPHORYLASE, LIVER FORM"/>
    <property type="match status" value="1"/>
</dbReference>
<name>A0AAW9MY92_9FIRM</name>
<accession>A0AAW9MY92</accession>
<dbReference type="RefSeq" id="WP_324619725.1">
    <property type="nucleotide sequence ID" value="NZ_JAYKOT010000003.1"/>
</dbReference>
<comment type="function">
    <text evidence="2">Allosteric enzyme that catalyzes the rate-limiting step in glycogen catabolism, the phosphorolytic cleavage of glycogen to produce glucose-1-phosphate, and plays a central role in maintaining cellular and organismal glucose homeostasis.</text>
</comment>
<dbReference type="Proteomes" id="UP001357733">
    <property type="component" value="Unassembled WGS sequence"/>
</dbReference>
<keyword evidence="4" id="KW-1185">Reference proteome</keyword>
<dbReference type="GO" id="GO:0005980">
    <property type="term" value="P:glycogen catabolic process"/>
    <property type="evidence" value="ECO:0007669"/>
    <property type="project" value="TreeGrafter"/>
</dbReference>
<keyword evidence="2" id="KW-0328">Glycosyltransferase</keyword>
<organism evidence="3 4">
    <name type="scientific">Citroniella saccharovorans</name>
    <dbReference type="NCBI Taxonomy" id="2053367"/>
    <lineage>
        <taxon>Bacteria</taxon>
        <taxon>Bacillati</taxon>
        <taxon>Bacillota</taxon>
        <taxon>Tissierellia</taxon>
        <taxon>Tissierellales</taxon>
        <taxon>Peptoniphilaceae</taxon>
        <taxon>Citroniella</taxon>
    </lineage>
</organism>
<sequence>MISFNDILSIDNSSNKSYSIGQVYKAINKYIDLNYLNIENKFNKIIISFEYMPDKILMAKIEGLEIEKEISQILKNYSLTLNDLYNYEKEYEIGLSDIGDMASAEFEEKSTDKSCLLYALRYRSGNFYQTLSDEGQEEFSSSYLDRCKYLENDGSIYSFKIANNKIKSVSKEVSLFGNRSSKFVLFDIENNEAKRYNIFKDDVDKYYEKEIFAQSIIEFLYPKTRLENEKKIKLYQKYFFFKSISLDITQRLEKKQIHLNDISISLFGEDTILFLGVFYKELIKYGLKDSEIISIFKNINFYIFYNSFMDVEEYNLDYIKEVCFEFYEDIVDFINKLDIKELFTFISIMNKLEPMNIFGTDRLRRVLSCNVYDLKQAIKYVNKMYKRGSKCRNEKYICKFLISKNILDEKKIVLNPNHIYDMYFEEFTEYNRQILLLFSILYDYMKLKENSHLDYVATVYFLSGKAQLGYYFAKEFLKLLYASMEMINKDLSIRDKIKIVFLENYSRSMLKPYLKACDIYEDISFGKFNYSKLNRSKFESFGSRILSLKSPLIANQDNSLEKLFEFLRKDRSLKFNYNIDDFLVLILNYGDAYKIFNDFSSYKKARELIYSEIKEMRRIK</sequence>
<evidence type="ECO:0000256" key="2">
    <source>
        <dbReference type="RuleBase" id="RU000587"/>
    </source>
</evidence>
<evidence type="ECO:0000313" key="3">
    <source>
        <dbReference type="EMBL" id="MEB3429540.1"/>
    </source>
</evidence>
<dbReference type="EC" id="2.4.1.1" evidence="2"/>
<dbReference type="SUPFAM" id="SSF53756">
    <property type="entry name" value="UDP-Glycosyltransferase/glycogen phosphorylase"/>
    <property type="match status" value="1"/>
</dbReference>
<evidence type="ECO:0000256" key="1">
    <source>
        <dbReference type="ARBA" id="ARBA00006047"/>
    </source>
</evidence>
<dbReference type="EMBL" id="JAYKOT010000003">
    <property type="protein sequence ID" value="MEB3429540.1"/>
    <property type="molecule type" value="Genomic_DNA"/>
</dbReference>
<comment type="catalytic activity">
    <reaction evidence="2">
        <text>[(1-&gt;4)-alpha-D-glucosyl](n) + phosphate = [(1-&gt;4)-alpha-D-glucosyl](n-1) + alpha-D-glucose 1-phosphate</text>
        <dbReference type="Rhea" id="RHEA:41732"/>
        <dbReference type="Rhea" id="RHEA-COMP:9584"/>
        <dbReference type="Rhea" id="RHEA-COMP:9586"/>
        <dbReference type="ChEBI" id="CHEBI:15444"/>
        <dbReference type="ChEBI" id="CHEBI:43474"/>
        <dbReference type="ChEBI" id="CHEBI:58601"/>
        <dbReference type="EC" id="2.4.1.1"/>
    </reaction>
</comment>
<keyword evidence="2" id="KW-0663">Pyridoxal phosphate</keyword>
<dbReference type="GO" id="GO:0008184">
    <property type="term" value="F:glycogen phosphorylase activity"/>
    <property type="evidence" value="ECO:0007669"/>
    <property type="project" value="InterPro"/>
</dbReference>
<reference evidence="3 4" key="1">
    <citation type="submission" date="2024-01" db="EMBL/GenBank/DDBJ databases">
        <title>Complete genome sequence of Citroniella saccharovorans strain M6.X9, isolated from human fecal sample.</title>
        <authorList>
            <person name="Cheng G."/>
            <person name="Westerholm M."/>
            <person name="Schnurer A."/>
        </authorList>
    </citation>
    <scope>NUCLEOTIDE SEQUENCE [LARGE SCALE GENOMIC DNA]</scope>
    <source>
        <strain evidence="3 4">DSM 29873</strain>
    </source>
</reference>
<dbReference type="AlphaFoldDB" id="A0AAW9MY92"/>
<comment type="cofactor">
    <cofactor evidence="2">
        <name>pyridoxal 5'-phosphate</name>
        <dbReference type="ChEBI" id="CHEBI:597326"/>
    </cofactor>
</comment>
<keyword evidence="2" id="KW-0119">Carbohydrate metabolism</keyword>
<dbReference type="Pfam" id="PF00343">
    <property type="entry name" value="Phosphorylase"/>
    <property type="match status" value="2"/>
</dbReference>
<dbReference type="InterPro" id="IPR000811">
    <property type="entry name" value="Glyco_trans_35"/>
</dbReference>
<keyword evidence="2" id="KW-0808">Transferase</keyword>
<evidence type="ECO:0000313" key="4">
    <source>
        <dbReference type="Proteomes" id="UP001357733"/>
    </source>
</evidence>
<dbReference type="Gene3D" id="3.40.50.2000">
    <property type="entry name" value="Glycogen Phosphorylase B"/>
    <property type="match status" value="2"/>
</dbReference>
<protein>
    <recommendedName>
        <fullName evidence="2">Alpha-1,4 glucan phosphorylase</fullName>
        <ecNumber evidence="2">2.4.1.1</ecNumber>
    </recommendedName>
</protein>
<dbReference type="PANTHER" id="PTHR11468">
    <property type="entry name" value="GLYCOGEN PHOSPHORYLASE"/>
    <property type="match status" value="1"/>
</dbReference>
<proteinExistence type="inferred from homology"/>
<comment type="caution">
    <text evidence="3">The sequence shown here is derived from an EMBL/GenBank/DDBJ whole genome shotgun (WGS) entry which is preliminary data.</text>
</comment>
<dbReference type="GO" id="GO:0005737">
    <property type="term" value="C:cytoplasm"/>
    <property type="evidence" value="ECO:0007669"/>
    <property type="project" value="TreeGrafter"/>
</dbReference>
<comment type="similarity">
    <text evidence="1 2">Belongs to the glycogen phosphorylase family.</text>
</comment>